<dbReference type="OrthoDB" id="9808544at2"/>
<reference evidence="3 4" key="1">
    <citation type="submission" date="2019-03" db="EMBL/GenBank/DDBJ databases">
        <title>Genome sequence of Sphingomonas sp. 17J27-24.</title>
        <authorList>
            <person name="Kim M."/>
            <person name="Maeng S."/>
            <person name="Sathiyaraj S."/>
        </authorList>
    </citation>
    <scope>NUCLEOTIDE SEQUENCE [LARGE SCALE GENOMIC DNA]</scope>
    <source>
        <strain evidence="3 4">17J27-24</strain>
    </source>
</reference>
<evidence type="ECO:0000313" key="4">
    <source>
        <dbReference type="Proteomes" id="UP000298213"/>
    </source>
</evidence>
<name>A0A4Y8ZYZ4_9SPHN</name>
<feature type="domain" description="Transglycosylase SLT" evidence="2">
    <location>
        <begin position="40"/>
        <end position="349"/>
    </location>
</feature>
<protein>
    <submittedName>
        <fullName evidence="3">Lytic murein transglycosylase</fullName>
    </submittedName>
</protein>
<dbReference type="PANTHER" id="PTHR30163">
    <property type="entry name" value="MEMBRANE-BOUND LYTIC MUREIN TRANSGLYCOSYLASE B"/>
    <property type="match status" value="1"/>
</dbReference>
<sequence length="353" mass="38418">MRILVHSAIAAAALTFALPGCGNAATTVATQETGYTASGFQAYLPELRALALSQGVSRATIDQVFPTLEFSARTIQLDQAQPGGTSGSTATPPFAPYRERHVNPTLISGGARRYQQNYSRLQDIGRRYGVTPSVLVAIWGHETSYGAVTGNFDLLNSLATLAYEGRRRELFASEFVAALKMIDRGVSRSQLKGSWAGATGYPQFLPSVYLRVAADGDGDGRKDIWNNQADALASIANYLSNAGWKPNTPWGVAVRVPAGFDRSGLRARVTAPRCQRVHERHSRWLTVGEWRRMGLILEGSRWPRDSELASLLEPDGPGQTAYLLTTNYRTILDYNCSNFYALSVGLLADAVAR</sequence>
<dbReference type="RefSeq" id="WP_135082702.1">
    <property type="nucleotide sequence ID" value="NZ_SPDV01000001.1"/>
</dbReference>
<dbReference type="InterPro" id="IPR031304">
    <property type="entry name" value="SLT_2"/>
</dbReference>
<dbReference type="AlphaFoldDB" id="A0A4Y8ZYZ4"/>
<dbReference type="Gene3D" id="1.10.530.10">
    <property type="match status" value="1"/>
</dbReference>
<dbReference type="CDD" id="cd13399">
    <property type="entry name" value="Slt35-like"/>
    <property type="match status" value="1"/>
</dbReference>
<evidence type="ECO:0000313" key="3">
    <source>
        <dbReference type="EMBL" id="TFI60269.1"/>
    </source>
</evidence>
<comment type="caution">
    <text evidence="3">The sequence shown here is derived from an EMBL/GenBank/DDBJ whole genome shotgun (WGS) entry which is preliminary data.</text>
</comment>
<dbReference type="EMBL" id="SPDV01000001">
    <property type="protein sequence ID" value="TFI60269.1"/>
    <property type="molecule type" value="Genomic_DNA"/>
</dbReference>
<feature type="chain" id="PRO_5021333393" evidence="1">
    <location>
        <begin position="25"/>
        <end position="353"/>
    </location>
</feature>
<dbReference type="SUPFAM" id="SSF53955">
    <property type="entry name" value="Lysozyme-like"/>
    <property type="match status" value="1"/>
</dbReference>
<dbReference type="GO" id="GO:0009253">
    <property type="term" value="P:peptidoglycan catabolic process"/>
    <property type="evidence" value="ECO:0007669"/>
    <property type="project" value="TreeGrafter"/>
</dbReference>
<dbReference type="InterPro" id="IPR043426">
    <property type="entry name" value="MltB-like"/>
</dbReference>
<dbReference type="GO" id="GO:0008933">
    <property type="term" value="F:peptidoglycan lytic transglycosylase activity"/>
    <property type="evidence" value="ECO:0007669"/>
    <property type="project" value="TreeGrafter"/>
</dbReference>
<dbReference type="Proteomes" id="UP000298213">
    <property type="component" value="Unassembled WGS sequence"/>
</dbReference>
<feature type="signal peptide" evidence="1">
    <location>
        <begin position="1"/>
        <end position="24"/>
    </location>
</feature>
<dbReference type="InterPro" id="IPR023346">
    <property type="entry name" value="Lysozyme-like_dom_sf"/>
</dbReference>
<dbReference type="Pfam" id="PF13406">
    <property type="entry name" value="SLT_2"/>
    <property type="match status" value="1"/>
</dbReference>
<evidence type="ECO:0000259" key="2">
    <source>
        <dbReference type="Pfam" id="PF13406"/>
    </source>
</evidence>
<gene>
    <name evidence="3" type="ORF">E2493_00725</name>
</gene>
<proteinExistence type="predicted"/>
<keyword evidence="4" id="KW-1185">Reference proteome</keyword>
<dbReference type="InterPro" id="IPR011970">
    <property type="entry name" value="MltB_2"/>
</dbReference>
<evidence type="ECO:0000256" key="1">
    <source>
        <dbReference type="SAM" id="SignalP"/>
    </source>
</evidence>
<dbReference type="Gene3D" id="1.10.8.350">
    <property type="entry name" value="Bacterial muramidase"/>
    <property type="match status" value="1"/>
</dbReference>
<keyword evidence="1" id="KW-0732">Signal</keyword>
<dbReference type="PANTHER" id="PTHR30163:SF8">
    <property type="entry name" value="LYTIC MUREIN TRANSGLYCOSYLASE"/>
    <property type="match status" value="1"/>
</dbReference>
<accession>A0A4Y8ZYZ4</accession>
<organism evidence="3 4">
    <name type="scientific">Sphingomonas parva</name>
    <dbReference type="NCBI Taxonomy" id="2555898"/>
    <lineage>
        <taxon>Bacteria</taxon>
        <taxon>Pseudomonadati</taxon>
        <taxon>Pseudomonadota</taxon>
        <taxon>Alphaproteobacteria</taxon>
        <taxon>Sphingomonadales</taxon>
        <taxon>Sphingomonadaceae</taxon>
        <taxon>Sphingomonas</taxon>
    </lineage>
</organism>
<dbReference type="NCBIfam" id="TIGR02283">
    <property type="entry name" value="MltB_2"/>
    <property type="match status" value="1"/>
</dbReference>